<dbReference type="KEGG" id="ntg:NSCAC_0115"/>
<evidence type="ECO:0008006" key="3">
    <source>
        <dbReference type="Google" id="ProtNLM"/>
    </source>
</evidence>
<accession>A0A7G1Q7G8</accession>
<keyword evidence="2" id="KW-1185">Reference proteome</keyword>
<name>A0A7G1Q7G8_9GAMM</name>
<evidence type="ECO:0000313" key="1">
    <source>
        <dbReference type="EMBL" id="CAB1274331.1"/>
    </source>
</evidence>
<evidence type="ECO:0000313" key="2">
    <source>
        <dbReference type="Proteomes" id="UP000516072"/>
    </source>
</evidence>
<dbReference type="PROSITE" id="PS51257">
    <property type="entry name" value="PROKAR_LIPOPROTEIN"/>
    <property type="match status" value="1"/>
</dbReference>
<gene>
    <name evidence="1" type="ORF">NSCAC_0115</name>
</gene>
<reference evidence="1 2" key="1">
    <citation type="submission" date="2020-03" db="EMBL/GenBank/DDBJ databases">
        <authorList>
            <person name="Picone N."/>
        </authorList>
    </citation>
    <scope>NUCLEOTIDE SEQUENCE [LARGE SCALE GENOMIC DNA]</scope>
    <source>
        <strain evidence="1">NSCAC1</strain>
    </source>
</reference>
<protein>
    <recommendedName>
        <fullName evidence="3">Lipoprotein</fullName>
    </recommendedName>
</protein>
<proteinExistence type="predicted"/>
<dbReference type="Proteomes" id="UP000516072">
    <property type="component" value="Chromosome"/>
</dbReference>
<dbReference type="AlphaFoldDB" id="A0A7G1Q7G8"/>
<organism evidence="1 2">
    <name type="scientific">Candidatus Nitrosacidococcus tergens</name>
    <dbReference type="NCBI Taxonomy" id="553981"/>
    <lineage>
        <taxon>Bacteria</taxon>
        <taxon>Pseudomonadati</taxon>
        <taxon>Pseudomonadota</taxon>
        <taxon>Gammaproteobacteria</taxon>
        <taxon>Chromatiales</taxon>
        <taxon>Chromatiaceae</taxon>
        <taxon>Candidatus Nitrosacidococcus</taxon>
    </lineage>
</organism>
<sequence>MSNRILIQIFIYLLKFTLLLGAFALIGCTSVPKEQQVGERAVARWQALITQDWQRAYNYLSPGYRGVHSLDLYKSRFGNAVHWEDIRLTETTCSEENLCRVVLSLTFTYTGHVGQMVPGQHQQIIKEKWIKEQNQWWYYIPK</sequence>
<dbReference type="EMBL" id="LR778175">
    <property type="protein sequence ID" value="CAB1274331.1"/>
    <property type="molecule type" value="Genomic_DNA"/>
</dbReference>
<dbReference type="RefSeq" id="WP_197744518.1">
    <property type="nucleotide sequence ID" value="NZ_LR778175.1"/>
</dbReference>